<sequence length="330" mass="35696">MSVPSFDAHVTVACQNTLGEGILWDDRTRRLHWVDIDRAEVHSYDPATKTHAAAHYAESEFVSALALRVGKPGLVAVTEAAVVIVEPPFPSGETEKHSGVTEEHSTHTIAAPLAKEYVDNKLVRFNDGACDARGRLWIGSMTRPERRDGRDRGELWRVGPDGSTTRFLEGVGTSNGIDWSPDNRLMYYIDSGMNEVSVFDYDVEAGVPSNRRVFAPALAGPGVFDGLVVDGVGNVWVARWGDSRVVVFSPGGKMLAQVNTPGARSPTIPCFGGADLRTLYIATANANLAGQGDIQAQFPQSGNVFGLDCSSMTDVLGPEWRGRVRHRFGG</sequence>
<comment type="similarity">
    <text evidence="1">Belongs to the SMP-30/CGR1 family.</text>
</comment>
<evidence type="ECO:0000313" key="5">
    <source>
        <dbReference type="EMBL" id="GMK55298.1"/>
    </source>
</evidence>
<keyword evidence="6" id="KW-1185">Reference proteome</keyword>
<evidence type="ECO:0000259" key="4">
    <source>
        <dbReference type="Pfam" id="PF08450"/>
    </source>
</evidence>
<feature type="binding site" evidence="3">
    <location>
        <position position="175"/>
    </location>
    <ligand>
        <name>a divalent metal cation</name>
        <dbReference type="ChEBI" id="CHEBI:60240"/>
    </ligand>
</feature>
<name>A0AAD3YAR1_9TREE</name>
<evidence type="ECO:0000313" key="6">
    <source>
        <dbReference type="Proteomes" id="UP001222932"/>
    </source>
</evidence>
<keyword evidence="3" id="KW-0479">Metal-binding</keyword>
<feature type="binding site" evidence="3">
    <location>
        <position position="225"/>
    </location>
    <ligand>
        <name>a divalent metal cation</name>
        <dbReference type="ChEBI" id="CHEBI:60240"/>
    </ligand>
</feature>
<feature type="binding site" evidence="3">
    <location>
        <position position="124"/>
    </location>
    <ligand>
        <name>substrate</name>
    </ligand>
</feature>
<dbReference type="GO" id="GO:0019853">
    <property type="term" value="P:L-ascorbic acid biosynthetic process"/>
    <property type="evidence" value="ECO:0007669"/>
    <property type="project" value="TreeGrafter"/>
</dbReference>
<dbReference type="Proteomes" id="UP001222932">
    <property type="component" value="Unassembled WGS sequence"/>
</dbReference>
<dbReference type="InterPro" id="IPR005511">
    <property type="entry name" value="SMP-30"/>
</dbReference>
<proteinExistence type="inferred from homology"/>
<gene>
    <name evidence="5" type="ORF">CspeluHIS016_0203540</name>
</gene>
<dbReference type="GO" id="GO:0005509">
    <property type="term" value="F:calcium ion binding"/>
    <property type="evidence" value="ECO:0007669"/>
    <property type="project" value="TreeGrafter"/>
</dbReference>
<accession>A0AAD3YAR1</accession>
<dbReference type="PRINTS" id="PR01790">
    <property type="entry name" value="SMP30FAMILY"/>
</dbReference>
<feature type="domain" description="SMP-30/Gluconolactonase/LRE-like region" evidence="4">
    <location>
        <begin position="18"/>
        <end position="285"/>
    </location>
</feature>
<dbReference type="PANTHER" id="PTHR10907">
    <property type="entry name" value="REGUCALCIN"/>
    <property type="match status" value="1"/>
</dbReference>
<dbReference type="GO" id="GO:0004341">
    <property type="term" value="F:gluconolactonase activity"/>
    <property type="evidence" value="ECO:0007669"/>
    <property type="project" value="TreeGrafter"/>
</dbReference>
<organism evidence="5 6">
    <name type="scientific">Cutaneotrichosporon spelunceum</name>
    <dbReference type="NCBI Taxonomy" id="1672016"/>
    <lineage>
        <taxon>Eukaryota</taxon>
        <taxon>Fungi</taxon>
        <taxon>Dikarya</taxon>
        <taxon>Basidiomycota</taxon>
        <taxon>Agaricomycotina</taxon>
        <taxon>Tremellomycetes</taxon>
        <taxon>Trichosporonales</taxon>
        <taxon>Trichosporonaceae</taxon>
        <taxon>Cutaneotrichosporon</taxon>
    </lineage>
</organism>
<feature type="binding site" evidence="3">
    <location>
        <position position="20"/>
    </location>
    <ligand>
        <name>a divalent metal cation</name>
        <dbReference type="ChEBI" id="CHEBI:60240"/>
    </ligand>
</feature>
<keyword evidence="3" id="KW-0862">Zinc</keyword>
<protein>
    <recommendedName>
        <fullName evidence="4">SMP-30/Gluconolactonase/LRE-like region domain-containing protein</fullName>
    </recommendedName>
</protein>
<comment type="caution">
    <text evidence="5">The sequence shown here is derived from an EMBL/GenBank/DDBJ whole genome shotgun (WGS) entry which is preliminary data.</text>
</comment>
<dbReference type="Gene3D" id="2.120.10.30">
    <property type="entry name" value="TolB, C-terminal domain"/>
    <property type="match status" value="1"/>
</dbReference>
<dbReference type="EMBL" id="BTCM01000002">
    <property type="protein sequence ID" value="GMK55298.1"/>
    <property type="molecule type" value="Genomic_DNA"/>
</dbReference>
<evidence type="ECO:0000256" key="3">
    <source>
        <dbReference type="PIRSR" id="PIRSR605511-2"/>
    </source>
</evidence>
<dbReference type="AlphaFoldDB" id="A0AAD3YAR1"/>
<dbReference type="SUPFAM" id="SSF63829">
    <property type="entry name" value="Calcium-dependent phosphotriesterase"/>
    <property type="match status" value="1"/>
</dbReference>
<dbReference type="InterPro" id="IPR013658">
    <property type="entry name" value="SGL"/>
</dbReference>
<feature type="active site" description="Proton donor/acceptor" evidence="2">
    <location>
        <position position="225"/>
    </location>
</feature>
<dbReference type="Pfam" id="PF08450">
    <property type="entry name" value="SGL"/>
    <property type="match status" value="1"/>
</dbReference>
<reference evidence="5" key="2">
    <citation type="submission" date="2023-06" db="EMBL/GenBank/DDBJ databases">
        <authorList>
            <person name="Kobayashi Y."/>
            <person name="Kayamori A."/>
            <person name="Aoki K."/>
            <person name="Shiwa Y."/>
            <person name="Fujita N."/>
            <person name="Sugita T."/>
            <person name="Iwasaki W."/>
            <person name="Tanaka N."/>
            <person name="Takashima M."/>
        </authorList>
    </citation>
    <scope>NUCLEOTIDE SEQUENCE</scope>
    <source>
        <strain evidence="5">HIS016</strain>
    </source>
</reference>
<comment type="cofactor">
    <cofactor evidence="3">
        <name>Zn(2+)</name>
        <dbReference type="ChEBI" id="CHEBI:29105"/>
    </cofactor>
    <text evidence="3">Binds 1 divalent metal cation per subunit.</text>
</comment>
<evidence type="ECO:0000256" key="2">
    <source>
        <dbReference type="PIRSR" id="PIRSR605511-1"/>
    </source>
</evidence>
<reference evidence="5" key="1">
    <citation type="journal article" date="2023" name="BMC Genomics">
        <title>Chromosome-level genome assemblies of Cutaneotrichosporon spp. (Trichosporonales, Basidiomycota) reveal imbalanced evolution between nucleotide sequences and chromosome synteny.</title>
        <authorList>
            <person name="Kobayashi Y."/>
            <person name="Kayamori A."/>
            <person name="Aoki K."/>
            <person name="Shiwa Y."/>
            <person name="Matsutani M."/>
            <person name="Fujita N."/>
            <person name="Sugita T."/>
            <person name="Iwasaki W."/>
            <person name="Tanaka N."/>
            <person name="Takashima M."/>
        </authorList>
    </citation>
    <scope>NUCLEOTIDE SEQUENCE</scope>
    <source>
        <strain evidence="5">HIS016</strain>
    </source>
</reference>
<dbReference type="PANTHER" id="PTHR10907:SF47">
    <property type="entry name" value="REGUCALCIN"/>
    <property type="match status" value="1"/>
</dbReference>
<feature type="binding site" evidence="3">
    <location>
        <position position="126"/>
    </location>
    <ligand>
        <name>substrate</name>
    </ligand>
</feature>
<dbReference type="InterPro" id="IPR011042">
    <property type="entry name" value="6-blade_b-propeller_TolB-like"/>
</dbReference>
<evidence type="ECO:0000256" key="1">
    <source>
        <dbReference type="ARBA" id="ARBA00008853"/>
    </source>
</evidence>